<dbReference type="SUPFAM" id="SSF55729">
    <property type="entry name" value="Acyl-CoA N-acyltransferases (Nat)"/>
    <property type="match status" value="1"/>
</dbReference>
<evidence type="ECO:0000313" key="4">
    <source>
        <dbReference type="Proteomes" id="UP000886674"/>
    </source>
</evidence>
<reference evidence="2" key="1">
    <citation type="journal article" date="2021" name="Proc. Natl. Acad. Sci. U.S.A.">
        <title>Global biogeography of chemosynthetic symbionts reveals both localized and globally distributed symbiont groups. .</title>
        <authorList>
            <person name="Osvatic J.T."/>
            <person name="Wilkins L.G.E."/>
            <person name="Leibrecht L."/>
            <person name="Leray M."/>
            <person name="Zauner S."/>
            <person name="Polzin J."/>
            <person name="Camacho Y."/>
            <person name="Gros O."/>
            <person name="van Gils J.A."/>
            <person name="Eisen J.A."/>
            <person name="Petersen J.M."/>
            <person name="Yuen B."/>
        </authorList>
    </citation>
    <scope>NUCLEOTIDE SEQUENCE</scope>
    <source>
        <strain evidence="2">MAGclacostrist055</strain>
    </source>
</reference>
<dbReference type="Gene3D" id="3.40.630.30">
    <property type="match status" value="1"/>
</dbReference>
<proteinExistence type="predicted"/>
<comment type="caution">
    <text evidence="2">The sequence shown here is derived from an EMBL/GenBank/DDBJ whole genome shotgun (WGS) entry which is preliminary data.</text>
</comment>
<gene>
    <name evidence="2" type="ORF">JAY77_16685</name>
    <name evidence="3" type="ORF">JAY77_22910</name>
</gene>
<dbReference type="PROSITE" id="PS51186">
    <property type="entry name" value="GNAT"/>
    <property type="match status" value="1"/>
</dbReference>
<evidence type="ECO:0000313" key="3">
    <source>
        <dbReference type="EMBL" id="MCG7980983.1"/>
    </source>
</evidence>
<dbReference type="InterPro" id="IPR016181">
    <property type="entry name" value="Acyl_CoA_acyltransferase"/>
</dbReference>
<dbReference type="Proteomes" id="UP000886674">
    <property type="component" value="Unassembled WGS sequence"/>
</dbReference>
<dbReference type="EMBL" id="JAEPCR010000182">
    <property type="protein sequence ID" value="MCG7980983.1"/>
    <property type="molecule type" value="Genomic_DNA"/>
</dbReference>
<dbReference type="PANTHER" id="PTHR43792">
    <property type="entry name" value="GNAT FAMILY, PUTATIVE (AFU_ORTHOLOGUE AFUA_3G00765)-RELATED-RELATED"/>
    <property type="match status" value="1"/>
</dbReference>
<evidence type="ECO:0000259" key="1">
    <source>
        <dbReference type="PROSITE" id="PS51186"/>
    </source>
</evidence>
<dbReference type="InterPro" id="IPR000182">
    <property type="entry name" value="GNAT_dom"/>
</dbReference>
<feature type="domain" description="N-acetyltransferase" evidence="1">
    <location>
        <begin position="34"/>
        <end position="175"/>
    </location>
</feature>
<name>A0A9E4TVF4_9GAMM</name>
<protein>
    <submittedName>
        <fullName evidence="2">GNAT family N-acetyltransferase</fullName>
    </submittedName>
</protein>
<dbReference type="Pfam" id="PF13302">
    <property type="entry name" value="Acetyltransf_3"/>
    <property type="match status" value="1"/>
</dbReference>
<accession>A0A9E4TVF4</accession>
<dbReference type="GO" id="GO:0016747">
    <property type="term" value="F:acyltransferase activity, transferring groups other than amino-acyl groups"/>
    <property type="evidence" value="ECO:0007669"/>
    <property type="project" value="InterPro"/>
</dbReference>
<organism evidence="2 4">
    <name type="scientific">Candidatus Thiodiazotropha taylori</name>
    <dbReference type="NCBI Taxonomy" id="2792791"/>
    <lineage>
        <taxon>Bacteria</taxon>
        <taxon>Pseudomonadati</taxon>
        <taxon>Pseudomonadota</taxon>
        <taxon>Gammaproteobacteria</taxon>
        <taxon>Chromatiales</taxon>
        <taxon>Sedimenticolaceae</taxon>
        <taxon>Candidatus Thiodiazotropha</taxon>
    </lineage>
</organism>
<dbReference type="InterPro" id="IPR051531">
    <property type="entry name" value="N-acetyltransferase"/>
</dbReference>
<sequence length="176" mass="20041">MDKEEYRYSTDRLLVSEWHSIAPNEWNQVGLDAVVLNTLTPRVTQSLPPVWQGAYTLERANHWINERDKEGVTLIVVDKSSLDAIGFVILFESSNYKDLRLGYLLKESAWGKGFASELIQGLVEWSTNKGISSITGGVEVDNIASKRVLEKNGFINESDINGSEEHMYVWRNRHNK</sequence>
<evidence type="ECO:0000313" key="2">
    <source>
        <dbReference type="EMBL" id="MCG7979768.1"/>
    </source>
</evidence>
<dbReference type="EMBL" id="JAEPCR010000084">
    <property type="protein sequence ID" value="MCG7979768.1"/>
    <property type="molecule type" value="Genomic_DNA"/>
</dbReference>
<dbReference type="PANTHER" id="PTHR43792:SF1">
    <property type="entry name" value="N-ACETYLTRANSFERASE DOMAIN-CONTAINING PROTEIN"/>
    <property type="match status" value="1"/>
</dbReference>
<dbReference type="AlphaFoldDB" id="A0A9E4TVF4"/>